<evidence type="ECO:0000313" key="2">
    <source>
        <dbReference type="EMBL" id="CDG81659.1"/>
    </source>
</evidence>
<dbReference type="EMBL" id="HG322949">
    <property type="protein sequence ID" value="CDG81659.1"/>
    <property type="molecule type" value="Genomic_DNA"/>
</dbReference>
<organism evidence="2 3">
    <name type="scientific">Janthinobacterium agaricidamnosum NBRC 102515 = DSM 9628</name>
    <dbReference type="NCBI Taxonomy" id="1349767"/>
    <lineage>
        <taxon>Bacteria</taxon>
        <taxon>Pseudomonadati</taxon>
        <taxon>Pseudomonadota</taxon>
        <taxon>Betaproteobacteria</taxon>
        <taxon>Burkholderiales</taxon>
        <taxon>Oxalobacteraceae</taxon>
        <taxon>Janthinobacterium</taxon>
    </lineage>
</organism>
<dbReference type="eggNOG" id="ENOG502Z7M5">
    <property type="taxonomic scope" value="Bacteria"/>
</dbReference>
<feature type="domain" description="DUF6603" evidence="1">
    <location>
        <begin position="2070"/>
        <end position="2564"/>
    </location>
</feature>
<dbReference type="InterPro" id="IPR046538">
    <property type="entry name" value="DUF6603"/>
</dbReference>
<dbReference type="HOGENOM" id="CLU_225516_0_0_4"/>
<proteinExistence type="predicted"/>
<dbReference type="OrthoDB" id="535891at2"/>
<sequence>MATGNFSALGAEAGAGLFDATQLAPTLVKLGVAVGLLRAVPDTPDAYVLNAAWFENPLNVTGDNLGRNGATIALLFAELLGEVSAGALGLAAQDLGAMGVWNPIPNPQNGKATGFYLVNYPVDAARPDGDQVFGIGILHQWQFQPGGANAGAGDIAVRVWGLLPVLRIGQGGMALVLGQSSYPLNMGLEFAAPGSDNMIDSNGLSFNGVKVSAQLSLAPSPAVDLSVVILKLKLPTEVTASDRNLGQIAQITPQEWLSTVSTLCVTALQRVLNQDQRLAYLLPIFGLSPVLPNSALRLPLLGWEQLLSLASAGQPMYTPFVAWFNQLLAQQDAFAGWMGAIAALLGMPSATVDGAGSQADPYRVALLQDSQFGTLLLTMVSRVDAAGTRYLLPGLNFRAKPQVLGSAPAQIGLHAQLDLAQFSLATSGSAGIQTDFLNLVIGFALTNTDADKPLFEGNVGSAAYVFGSLTAGISVLQGQNAALKVVPAFQLNHVSTPNGAYAVIDLTQAGDLVDQALQELYGLVDAALQAVFGVAAGSTYGAQAAVLLGVIAPAPGAGVRWPASLAPPFSAAQLVRSFQNPVAALADYYAALVHGEALAGGHAPVFYVLQALGGLLNSTAGPTAASGSGSVTDPWLFPLAAPGSGDLPASLLAYIDTSPDAKRRLTFGLQLAPSISFGSNIRLDAIFSVQALSLELPVANDGTALVARIFPGLAVQLALPQGFTTPQVAGAAVSVASAGFTGGWSPYAGWHWNMTVGQPAVVVDGNRLDVGQGMVFSDSDSMQQLVTRQAASFAPVVVALIGVAVYRTGNRPGLALNGVLGLLPQLGPFMPAGLAWPAQMPLLQPSGFSDPVGDLQRQLSALLAHADSSRAALALLGWSVSNDAAVPQVDGDGSVEQPFGVPFDLPGGVELAVWTSGQGQTLGAGLRRDFGLTAGGIVAETGLLLRLIELGLTGGVPASNVVPSLRLRSTLTPATALSIPGSGGNSLVSISFGLELGLGNQVLALQPLLHVVVRESDGSLVDYDLQQLTGASSQWLAAFYGTVNLGLSRLVTPLLANSAVNNAYRVLQLMNLVLPLDQAHGQAAINAAGWSAMLSAPLEFFRQRGIALFSDSASRALAVALLQDICGIALPPVPLPLLQVLHALQLVEGEAGGYAPRIYDLLQTAAQPAQQLRQRFTALVHNDVLLAELVGQLDQQLEAVDFGPLQLAISQGALFSITLGHGDALMLGNLLQIKGALRFDLRTSQLAGDLELYCAQIQLALRSQLALAVNPAQDFSFGVDLAWGDGSQTMPLPLRVYPFSAALFLEQIQVLAPDFALATFLSQVVDARLLNTYPVARTALTALGLVRHDSGSEKWFMRSPLGLFGDPLQWLLGDAVLGRNGQLNIATLRDVFATITSSSQAANGVGIAPVTDGVRIFGLPYGQQITLVADVDSQQFTITPGLPESISLPLLDGVMLQDLSFALSLGPNFQPGVAGSVGVSGDISAGNTLLVTAGYRHGFLLSAGLVQSKQTFQVLPFPGWQTLVLEAAAQAAQMLLKQLNTVLLDQLAAAGAADFVARLRSAGSQLQVADLISELAAAGSQGADAVGTAALSWLTGRLSSAHAANSVAAVVTLLQPYFPQIQAQGALLSYRPSDSLPVTLLSGVQTLGGVSQLGLWTALELPASTSLVLNIEATGIGIPLQADGQPAPGLVPRPHFQFSVLAPLQDQLGPKLEMHFDVAQGKFVLGIDPAGGSGGAHSEYYRELLPMFFGEPDASKWGGAVLSWLEALLLNIVPRYVSIVVLNQSSVKEWMAQPLFPAGSAVNLNSASSGGPSAAQILMAAQLLIQSGADQLYMLNSLQALQALTIESFLAGFLRALLADEFQLIRIGAEGGIWVGPRVAGDDYFGLRVMLPNMSLAAVPYVTFQLGDADTGWISSAGGDADLKGGISLYVPISATAPDFARTVLEFVNIGLDFVGKQKQNLVQLQRFSMRAIQPRGLITFDFGNSNPVSGYGGGITLSDIGMSLAPNVATGGGNAVAQNLLGSGSSEAPQQDNPAANPTFSVRTSYVKQLYVELFNGEDKGTSQIWFPVQRSFGPLYANKIGAGWQQSDYLLQMLFDGNVSLAGLYIGVDTLSVGVPVKNPLDFSAYQLDLAGLDISFKGGAVEINGAFLKQDSPLRYDGAATVKAARFGLSALGSYAELPVDPAQPDGASVTSLFVFANLNIPLGPDPAFFINGLAAGFGYNRNILIPEPGEIAEFPLVKGAISSSVFGGKAATPDSALEVLSHVVYPEVGQYWGAGGIQFSTYQLLNSFALLIVRFGREFAIDLVGITSASFPPKVAPSSALAYLELGLLVSFRPSQGMVSVRAQLTPNSFILSQDCRLTGGFAAVLWYQGEHAGDFVLTLGGYHPAFKVPEFYPVVPRLGFNWPMEVGGAMSLNIAGGSYFALTPSAVMAGGYLQVLFKAGPLRAWFNAGVDFLIQWQPFYFMLNGYVSVGAGIEVTIAGVRVSLSAEIGARLLMWGPPIAGLVNVNWYVISFSIPFGDSDQSKPKVQPLAWDAFQKNFLPPLSIADPAGQAHLRDEAANPRLHPQLRLLQSGIQPPPVISQAYAVLKAQVEQGLLDDFGAAGWVVATPFIFNINTVIPSTLMRFDGAAATFTGPAIGIQPMAQPSVTTPLTLSVLGWDTASNSWVAVDLDQRRIAIASLGNGVPEALWSKQAFDPNGVPQAKVIPDGIVGASIAGLSALLYAPVGPMDLTTLAYVTLGPLPLPYAWTPHYPQQPVGSQQNRAHIIAASIMAPAVVELRDAIYAALRDFGQPALRSPDLTVLAHNVGNIFQSPPSLAALGATLLPPARAALRSGRSVPQPARRQSAPAAPVQVDTHLVGSSWAYRSGVASALAATAGRAGLPLTRYRSRAKWLPGNARASLQVQAAASLIVRGGAGLPLRLLEGTTSIVRLGSDAQGHLRLQGGLPLRICSFNQYQEPLAQQLLDPAQHSQYQLPPSTEQVVAIAQGDESGGVAGWYRDGDWTRLNHYYFHAGNSLVRPQAIPNIGDGKHGAILAGTVLDSNQVQTADGGLANGWLETLFLDQVQTVAVVIDGAAVPRVQLCWSGDLAHPAYAGDASASSMRRSGDLHIHLFDVPPRPHGAGHAALAVLVFAARQHGHASLQGVLGWNQPQATLAKAGIGGQLASHAASAGHAAPRATLLQLS</sequence>
<dbReference type="RefSeq" id="WP_038489291.1">
    <property type="nucleotide sequence ID" value="NZ_BCTH01000029.1"/>
</dbReference>
<dbReference type="PATRIC" id="fig|1349767.4.peg.2734"/>
<dbReference type="Pfam" id="PF20248">
    <property type="entry name" value="DUF6603"/>
    <property type="match status" value="1"/>
</dbReference>
<accession>W0UYL8</accession>
<protein>
    <recommendedName>
        <fullName evidence="1">DUF6603 domain-containing protein</fullName>
    </recommendedName>
</protein>
<keyword evidence="3" id="KW-1185">Reference proteome</keyword>
<reference evidence="2 3" key="1">
    <citation type="journal article" date="2015" name="Genome Announc.">
        <title>Genome Sequence of Mushroom Soft-Rot Pathogen Janthinobacterium agaricidamnosum.</title>
        <authorList>
            <person name="Graupner K."/>
            <person name="Lackner G."/>
            <person name="Hertweck C."/>
        </authorList>
    </citation>
    <scope>NUCLEOTIDE SEQUENCE [LARGE SCALE GENOMIC DNA]</scope>
    <source>
        <strain evidence="3">NBRC 102515 / DSM 9628</strain>
    </source>
</reference>
<gene>
    <name evidence="2" type="ORF">GJA_1004</name>
</gene>
<evidence type="ECO:0000259" key="1">
    <source>
        <dbReference type="Pfam" id="PF20248"/>
    </source>
</evidence>
<name>W0UYL8_9BURK</name>
<dbReference type="STRING" id="1349767.GJA_1004"/>
<evidence type="ECO:0000313" key="3">
    <source>
        <dbReference type="Proteomes" id="UP000027604"/>
    </source>
</evidence>
<dbReference type="Proteomes" id="UP000027604">
    <property type="component" value="Chromosome I"/>
</dbReference>
<dbReference type="KEGG" id="jag:GJA_1004"/>